<sequence length="325" mass="34051">MLKSSTFATAIIAASIGLTASLPAQAADSQFITIGTGGVTGVYYPTGGAICRLVNKGRKDHGVRCSVESTGGSVYNTRTIRGGELDFGIVQSDVQSAAIEGVRAFKDDEPYSDLRAVFSVHSEPMHVMVRKDANINSVADMKGKRVNIGNPGSGTSVLAAVLMDAAGITPSDLSLAAELKSSEQASALCDGKIDAAIWAAGLPNGSTMEATSTCDVKILDLTTSGTDKVLSQNAAYAAATIPAGLYPGNEVDVASWGPKATFVTDASTSDEVVYVLVKSIFDNFTDFKKLHPAFKTLQEENMVKDGLSAPLHPGAVKYYKERGWL</sequence>
<accession>A0ABR8NV58</accession>
<dbReference type="Pfam" id="PF16868">
    <property type="entry name" value="NMT1_3"/>
    <property type="match status" value="1"/>
</dbReference>
<dbReference type="Proteomes" id="UP000604161">
    <property type="component" value="Unassembled WGS sequence"/>
</dbReference>
<dbReference type="RefSeq" id="WP_191592883.1">
    <property type="nucleotide sequence ID" value="NZ_JACYFC010000001.1"/>
</dbReference>
<evidence type="ECO:0000313" key="2">
    <source>
        <dbReference type="EMBL" id="MBD5769480.1"/>
    </source>
</evidence>
<comment type="caution">
    <text evidence="2">The sequence shown here is derived from an EMBL/GenBank/DDBJ whole genome shotgun (WGS) entry which is preliminary data.</text>
</comment>
<dbReference type="EMBL" id="JACYFC010000001">
    <property type="protein sequence ID" value="MBD5769480.1"/>
    <property type="molecule type" value="Genomic_DNA"/>
</dbReference>
<keyword evidence="1" id="KW-0732">Signal</keyword>
<dbReference type="SUPFAM" id="SSF53850">
    <property type="entry name" value="Periplasmic binding protein-like II"/>
    <property type="match status" value="1"/>
</dbReference>
<dbReference type="Gene3D" id="3.40.190.10">
    <property type="entry name" value="Periplasmic binding protein-like II"/>
    <property type="match status" value="2"/>
</dbReference>
<reference evidence="2 3" key="1">
    <citation type="submission" date="2020-09" db="EMBL/GenBank/DDBJ databases">
        <title>Marinomonas sp. nov., isolated from the cysticercosis algae of Qingdao, China.</title>
        <authorList>
            <person name="Sun X."/>
        </authorList>
    </citation>
    <scope>NUCLEOTIDE SEQUENCE [LARGE SCALE GENOMIC DNA]</scope>
    <source>
        <strain evidence="2 3">SM2066</strain>
    </source>
</reference>
<dbReference type="PANTHER" id="PTHR42941:SF1">
    <property type="entry name" value="SLL1037 PROTEIN"/>
    <property type="match status" value="1"/>
</dbReference>
<proteinExistence type="predicted"/>
<keyword evidence="3" id="KW-1185">Reference proteome</keyword>
<dbReference type="CDD" id="cd13568">
    <property type="entry name" value="PBP2_TAXI_TRAP_like_3"/>
    <property type="match status" value="1"/>
</dbReference>
<name>A0ABR8NV58_9GAMM</name>
<dbReference type="InterPro" id="IPR011852">
    <property type="entry name" value="TRAP_TAXI"/>
</dbReference>
<feature type="signal peptide" evidence="1">
    <location>
        <begin position="1"/>
        <end position="26"/>
    </location>
</feature>
<evidence type="ECO:0000313" key="3">
    <source>
        <dbReference type="Proteomes" id="UP000604161"/>
    </source>
</evidence>
<gene>
    <name evidence="2" type="ORF">IF202_00310</name>
</gene>
<evidence type="ECO:0000256" key="1">
    <source>
        <dbReference type="SAM" id="SignalP"/>
    </source>
</evidence>
<protein>
    <submittedName>
        <fullName evidence="2">TAXI family TRAP transporter solute-binding subunit</fullName>
    </submittedName>
</protein>
<dbReference type="NCBIfam" id="TIGR02122">
    <property type="entry name" value="TRAP_TAXI"/>
    <property type="match status" value="1"/>
</dbReference>
<feature type="chain" id="PRO_5046422895" evidence="1">
    <location>
        <begin position="27"/>
        <end position="325"/>
    </location>
</feature>
<dbReference type="PANTHER" id="PTHR42941">
    <property type="entry name" value="SLL1037 PROTEIN"/>
    <property type="match status" value="1"/>
</dbReference>
<organism evidence="2 3">
    <name type="scientific">Marinomonas colpomeniae</name>
    <dbReference type="NCBI Taxonomy" id="2774408"/>
    <lineage>
        <taxon>Bacteria</taxon>
        <taxon>Pseudomonadati</taxon>
        <taxon>Pseudomonadota</taxon>
        <taxon>Gammaproteobacteria</taxon>
        <taxon>Oceanospirillales</taxon>
        <taxon>Oceanospirillaceae</taxon>
        <taxon>Marinomonas</taxon>
    </lineage>
</organism>